<dbReference type="Proteomes" id="UP001234581">
    <property type="component" value="Unassembled WGS sequence"/>
</dbReference>
<keyword evidence="2" id="KW-1185">Reference proteome</keyword>
<name>A0AAD7UY15_9FUNG</name>
<protein>
    <submittedName>
        <fullName evidence="1">Uncharacterized protein</fullName>
    </submittedName>
</protein>
<gene>
    <name evidence="1" type="ORF">O0I10_009081</name>
</gene>
<dbReference type="GeneID" id="83216488"/>
<proteinExistence type="predicted"/>
<reference evidence="1 2" key="1">
    <citation type="submission" date="2023-03" db="EMBL/GenBank/DDBJ databases">
        <title>Genome sequence of Lichtheimia ornata CBS 291.66.</title>
        <authorList>
            <person name="Mohabir J.T."/>
            <person name="Shea T.P."/>
            <person name="Kurbessoian T."/>
            <person name="Berby B."/>
            <person name="Fontaine J."/>
            <person name="Livny J."/>
            <person name="Gnirke A."/>
            <person name="Stajich J.E."/>
            <person name="Cuomo C.A."/>
        </authorList>
    </citation>
    <scope>NUCLEOTIDE SEQUENCE [LARGE SCALE GENOMIC DNA]</scope>
    <source>
        <strain evidence="1">CBS 291.66</strain>
    </source>
</reference>
<dbReference type="AlphaFoldDB" id="A0AAD7UY15"/>
<sequence length="108" mass="12373">MLPSVILISVIRHQLQDCFLTMITANALAVTISGLGRMLKPKLPKGLPIAEQRLDTSYIDVPIKEKHQYRYHPSIVWKNPPGESQHEQFLTWWRSGSSRQSRHVPSCL</sequence>
<evidence type="ECO:0000313" key="1">
    <source>
        <dbReference type="EMBL" id="KAJ8655213.1"/>
    </source>
</evidence>
<comment type="caution">
    <text evidence="1">The sequence shown here is derived from an EMBL/GenBank/DDBJ whole genome shotgun (WGS) entry which is preliminary data.</text>
</comment>
<organism evidence="1 2">
    <name type="scientific">Lichtheimia ornata</name>
    <dbReference type="NCBI Taxonomy" id="688661"/>
    <lineage>
        <taxon>Eukaryota</taxon>
        <taxon>Fungi</taxon>
        <taxon>Fungi incertae sedis</taxon>
        <taxon>Mucoromycota</taxon>
        <taxon>Mucoromycotina</taxon>
        <taxon>Mucoromycetes</taxon>
        <taxon>Mucorales</taxon>
        <taxon>Lichtheimiaceae</taxon>
        <taxon>Lichtheimia</taxon>
    </lineage>
</organism>
<evidence type="ECO:0000313" key="2">
    <source>
        <dbReference type="Proteomes" id="UP001234581"/>
    </source>
</evidence>
<dbReference type="EMBL" id="JARTCD010000051">
    <property type="protein sequence ID" value="KAJ8655213.1"/>
    <property type="molecule type" value="Genomic_DNA"/>
</dbReference>
<accession>A0AAD7UY15</accession>
<dbReference type="RefSeq" id="XP_058340126.1">
    <property type="nucleotide sequence ID" value="XM_058489078.1"/>
</dbReference>